<sequence length="402" mass="43317">MSSSMALAWSEQLNAVIHAYENLVEAWWDLQAASHELEGIATTTKEVTAAVETVAGHAQQVQDGLTIIRKHVALADDVPAHLQAAASQVSSAVSGVVREVTLLTSQVHEVGQLVSVVTEVADSTNLLALNAAIEAARAGDAGRGFAVVADEVRALAQRTKSSTNNALKVLDTVTQAADRTQGVSTAVQSDADAMGHTVEQTQTALGGIVESLETILPLLTTTLLAVQEQKSSLEAVAGRLAAQQQAVHATVGAFGQSTRFLADAVQQAEQNRHNAIEAAGSLAVADQLRLAITDHYLWRYRLYQAALKSGPVPDIKRAGDFHGCRVGQLLDTLRTEGEHQQIARDHEVFHHQTVSLIQALQRSGSWDRTLWHQWLERGQQLAQLLEAWAQDILQNPMAYQKS</sequence>
<dbReference type="SUPFAM" id="SSF58104">
    <property type="entry name" value="Methyl-accepting chemotaxis protein (MCP) signaling domain"/>
    <property type="match status" value="1"/>
</dbReference>
<organism evidence="4 5">
    <name type="scientific">Sulfobacillus thermotolerans</name>
    <dbReference type="NCBI Taxonomy" id="338644"/>
    <lineage>
        <taxon>Bacteria</taxon>
        <taxon>Bacillati</taxon>
        <taxon>Bacillota</taxon>
        <taxon>Clostridia</taxon>
        <taxon>Eubacteriales</taxon>
        <taxon>Clostridiales Family XVII. Incertae Sedis</taxon>
        <taxon>Sulfobacillus</taxon>
    </lineage>
</organism>
<keyword evidence="5" id="KW-1185">Reference proteome</keyword>
<evidence type="ECO:0000256" key="1">
    <source>
        <dbReference type="ARBA" id="ARBA00023224"/>
    </source>
</evidence>
<dbReference type="Proteomes" id="UP000325292">
    <property type="component" value="Chromosome"/>
</dbReference>
<accession>A0ABM6RVC8</accession>
<dbReference type="PANTHER" id="PTHR32089">
    <property type="entry name" value="METHYL-ACCEPTING CHEMOTAXIS PROTEIN MCPB"/>
    <property type="match status" value="1"/>
</dbReference>
<evidence type="ECO:0000313" key="5">
    <source>
        <dbReference type="Proteomes" id="UP000325292"/>
    </source>
</evidence>
<dbReference type="Gene3D" id="1.20.120.30">
    <property type="entry name" value="Aspartate receptor, ligand-binding domain"/>
    <property type="match status" value="1"/>
</dbReference>
<keyword evidence="1 2" id="KW-0807">Transducer</keyword>
<protein>
    <recommendedName>
        <fullName evidence="3">Methyl-accepting transducer domain-containing protein</fullName>
    </recommendedName>
</protein>
<dbReference type="PROSITE" id="PS50111">
    <property type="entry name" value="CHEMOTAXIS_TRANSDUC_2"/>
    <property type="match status" value="1"/>
</dbReference>
<evidence type="ECO:0000313" key="4">
    <source>
        <dbReference type="EMBL" id="AUW95200.1"/>
    </source>
</evidence>
<name>A0ABM6RVC8_9FIRM</name>
<dbReference type="Gene3D" id="1.10.287.950">
    <property type="entry name" value="Methyl-accepting chemotaxis protein"/>
    <property type="match status" value="1"/>
</dbReference>
<gene>
    <name evidence="4" type="ORF">BXT84_15560</name>
</gene>
<reference evidence="4 5" key="1">
    <citation type="journal article" date="2019" name="Sci. Rep.">
        <title>Sulfobacillus thermotolerans: new insights into resistance and metabolic capacities of acidophilic chemolithotrophs.</title>
        <authorList>
            <person name="Panyushkina A.E."/>
            <person name="Babenko V.V."/>
            <person name="Nikitina A.S."/>
            <person name="Selezneva O.V."/>
            <person name="Tsaplina I.A."/>
            <person name="Letarova M.A."/>
            <person name="Kostryukova E.S."/>
            <person name="Letarov A.V."/>
        </authorList>
    </citation>
    <scope>NUCLEOTIDE SEQUENCE [LARGE SCALE GENOMIC DNA]</scope>
    <source>
        <strain evidence="4 5">Kr1</strain>
    </source>
</reference>
<proteinExistence type="predicted"/>
<feature type="domain" description="Methyl-accepting transducer" evidence="3">
    <location>
        <begin position="36"/>
        <end position="244"/>
    </location>
</feature>
<evidence type="ECO:0000259" key="3">
    <source>
        <dbReference type="PROSITE" id="PS50111"/>
    </source>
</evidence>
<evidence type="ECO:0000256" key="2">
    <source>
        <dbReference type="PROSITE-ProRule" id="PRU00284"/>
    </source>
</evidence>
<dbReference type="SMART" id="SM00283">
    <property type="entry name" value="MA"/>
    <property type="match status" value="1"/>
</dbReference>
<dbReference type="PANTHER" id="PTHR32089:SF112">
    <property type="entry name" value="LYSOZYME-LIKE PROTEIN-RELATED"/>
    <property type="match status" value="1"/>
</dbReference>
<dbReference type="Pfam" id="PF00015">
    <property type="entry name" value="MCPsignal"/>
    <property type="match status" value="1"/>
</dbReference>
<dbReference type="InterPro" id="IPR004089">
    <property type="entry name" value="MCPsignal_dom"/>
</dbReference>
<dbReference type="EMBL" id="CP019454">
    <property type="protein sequence ID" value="AUW95200.1"/>
    <property type="molecule type" value="Genomic_DNA"/>
</dbReference>